<sequence>MSPQQEHRSETFLSYIKTRISDLKDDQRFVNAMVDEIHIKRTYFDYKGCNITGVALNQKEFKLQTVRSFSGYVVVEQLAMQTELLLMPVQRQVVTKLTRQLLVNEEQSADFDSSLGLHNAMTRYSKRTAMPKSLTYHKRPRLPNAQRAHLNPPVLLDPMATIPLSIRSRIHINLFLTIQIPPSTLVTV</sequence>
<dbReference type="AlphaFoldDB" id="A0A9J6GFC6"/>
<dbReference type="EMBL" id="JABSTR010000008">
    <property type="protein sequence ID" value="KAH9377142.1"/>
    <property type="molecule type" value="Genomic_DNA"/>
</dbReference>
<accession>A0A9J6GFC6</accession>
<dbReference type="VEuPathDB" id="VectorBase:HLOH_051557"/>
<dbReference type="Proteomes" id="UP000821853">
    <property type="component" value="Unassembled WGS sequence"/>
</dbReference>
<evidence type="ECO:0000313" key="2">
    <source>
        <dbReference type="Proteomes" id="UP000821853"/>
    </source>
</evidence>
<protein>
    <submittedName>
        <fullName evidence="1">Uncharacterized protein</fullName>
    </submittedName>
</protein>
<gene>
    <name evidence="1" type="ORF">HPB48_005445</name>
</gene>
<organism evidence="1 2">
    <name type="scientific">Haemaphysalis longicornis</name>
    <name type="common">Bush tick</name>
    <dbReference type="NCBI Taxonomy" id="44386"/>
    <lineage>
        <taxon>Eukaryota</taxon>
        <taxon>Metazoa</taxon>
        <taxon>Ecdysozoa</taxon>
        <taxon>Arthropoda</taxon>
        <taxon>Chelicerata</taxon>
        <taxon>Arachnida</taxon>
        <taxon>Acari</taxon>
        <taxon>Parasitiformes</taxon>
        <taxon>Ixodida</taxon>
        <taxon>Ixodoidea</taxon>
        <taxon>Ixodidae</taxon>
        <taxon>Haemaphysalinae</taxon>
        <taxon>Haemaphysalis</taxon>
    </lineage>
</organism>
<name>A0A9J6GFC6_HAELO</name>
<keyword evidence="2" id="KW-1185">Reference proteome</keyword>
<comment type="caution">
    <text evidence="1">The sequence shown here is derived from an EMBL/GenBank/DDBJ whole genome shotgun (WGS) entry which is preliminary data.</text>
</comment>
<proteinExistence type="predicted"/>
<reference evidence="1 2" key="1">
    <citation type="journal article" date="2020" name="Cell">
        <title>Large-Scale Comparative Analyses of Tick Genomes Elucidate Their Genetic Diversity and Vector Capacities.</title>
        <authorList>
            <consortium name="Tick Genome and Microbiome Consortium (TIGMIC)"/>
            <person name="Jia N."/>
            <person name="Wang J."/>
            <person name="Shi W."/>
            <person name="Du L."/>
            <person name="Sun Y."/>
            <person name="Zhan W."/>
            <person name="Jiang J.F."/>
            <person name="Wang Q."/>
            <person name="Zhang B."/>
            <person name="Ji P."/>
            <person name="Bell-Sakyi L."/>
            <person name="Cui X.M."/>
            <person name="Yuan T.T."/>
            <person name="Jiang B.G."/>
            <person name="Yang W.F."/>
            <person name="Lam T.T."/>
            <person name="Chang Q.C."/>
            <person name="Ding S.J."/>
            <person name="Wang X.J."/>
            <person name="Zhu J.G."/>
            <person name="Ruan X.D."/>
            <person name="Zhao L."/>
            <person name="Wei J.T."/>
            <person name="Ye R.Z."/>
            <person name="Que T.C."/>
            <person name="Du C.H."/>
            <person name="Zhou Y.H."/>
            <person name="Cheng J.X."/>
            <person name="Dai P.F."/>
            <person name="Guo W.B."/>
            <person name="Han X.H."/>
            <person name="Huang E.J."/>
            <person name="Li L.F."/>
            <person name="Wei W."/>
            <person name="Gao Y.C."/>
            <person name="Liu J.Z."/>
            <person name="Shao H.Z."/>
            <person name="Wang X."/>
            <person name="Wang C.C."/>
            <person name="Yang T.C."/>
            <person name="Huo Q.B."/>
            <person name="Li W."/>
            <person name="Chen H.Y."/>
            <person name="Chen S.E."/>
            <person name="Zhou L.G."/>
            <person name="Ni X.B."/>
            <person name="Tian J.H."/>
            <person name="Sheng Y."/>
            <person name="Liu T."/>
            <person name="Pan Y.S."/>
            <person name="Xia L.Y."/>
            <person name="Li J."/>
            <person name="Zhao F."/>
            <person name="Cao W.C."/>
        </authorList>
    </citation>
    <scope>NUCLEOTIDE SEQUENCE [LARGE SCALE GENOMIC DNA]</scope>
    <source>
        <strain evidence="1">HaeL-2018</strain>
    </source>
</reference>
<evidence type="ECO:0000313" key="1">
    <source>
        <dbReference type="EMBL" id="KAH9377142.1"/>
    </source>
</evidence>